<evidence type="ECO:0000256" key="5">
    <source>
        <dbReference type="ARBA" id="ARBA00023125"/>
    </source>
</evidence>
<keyword evidence="4" id="KW-0736">Signalosome</keyword>
<name>A0AAN8LMQ4_9TELE</name>
<evidence type="ECO:0000256" key="7">
    <source>
        <dbReference type="SAM" id="MobiDB-lite"/>
    </source>
</evidence>
<dbReference type="GO" id="GO:0005737">
    <property type="term" value="C:cytoplasm"/>
    <property type="evidence" value="ECO:0007669"/>
    <property type="project" value="UniProtKB-SubCell"/>
</dbReference>
<dbReference type="GO" id="GO:0003677">
    <property type="term" value="F:DNA binding"/>
    <property type="evidence" value="ECO:0007669"/>
    <property type="project" value="UniProtKB-KW"/>
</dbReference>
<evidence type="ECO:0000259" key="8">
    <source>
        <dbReference type="PROSITE" id="PS51253"/>
    </source>
</evidence>
<dbReference type="InterPro" id="IPR006600">
    <property type="entry name" value="HTH_CenpB_DNA-bd_dom"/>
</dbReference>
<evidence type="ECO:0000256" key="3">
    <source>
        <dbReference type="ARBA" id="ARBA00022490"/>
    </source>
</evidence>
<feature type="compositionally biased region" description="Low complexity" evidence="7">
    <location>
        <begin position="347"/>
        <end position="361"/>
    </location>
</feature>
<organism evidence="9 10">
    <name type="scientific">Coregonus suidteri</name>
    <dbReference type="NCBI Taxonomy" id="861788"/>
    <lineage>
        <taxon>Eukaryota</taxon>
        <taxon>Metazoa</taxon>
        <taxon>Chordata</taxon>
        <taxon>Craniata</taxon>
        <taxon>Vertebrata</taxon>
        <taxon>Euteleostomi</taxon>
        <taxon>Actinopterygii</taxon>
        <taxon>Neopterygii</taxon>
        <taxon>Teleostei</taxon>
        <taxon>Protacanthopterygii</taxon>
        <taxon>Salmoniformes</taxon>
        <taxon>Salmonidae</taxon>
        <taxon>Coregoninae</taxon>
        <taxon>Coregonus</taxon>
    </lineage>
</organism>
<dbReference type="Gene3D" id="1.25.40.570">
    <property type="match status" value="1"/>
</dbReference>
<comment type="subcellular location">
    <subcellularLocation>
        <location evidence="2">Cytoplasm</location>
    </subcellularLocation>
    <subcellularLocation>
        <location evidence="1">Nucleus</location>
    </subcellularLocation>
</comment>
<keyword evidence="6" id="KW-0539">Nucleus</keyword>
<protein>
    <recommendedName>
        <fullName evidence="8">HTH CENPB-type domain-containing protein</fullName>
    </recommendedName>
</protein>
<feature type="region of interest" description="Disordered" evidence="7">
    <location>
        <begin position="216"/>
        <end position="246"/>
    </location>
</feature>
<accession>A0AAN8LMQ4</accession>
<dbReference type="InterPro" id="IPR048624">
    <property type="entry name" value="CSN1_C"/>
</dbReference>
<feature type="domain" description="HTH CENPB-type" evidence="8">
    <location>
        <begin position="1"/>
        <end position="54"/>
    </location>
</feature>
<evidence type="ECO:0000256" key="4">
    <source>
        <dbReference type="ARBA" id="ARBA00022790"/>
    </source>
</evidence>
<dbReference type="Pfam" id="PF21151">
    <property type="entry name" value="CSN1_C"/>
    <property type="match status" value="1"/>
</dbReference>
<dbReference type="GO" id="GO:0008180">
    <property type="term" value="C:COP9 signalosome"/>
    <property type="evidence" value="ECO:0007669"/>
    <property type="project" value="UniProtKB-KW"/>
</dbReference>
<proteinExistence type="predicted"/>
<dbReference type="PANTHER" id="PTHR14145:SF2">
    <property type="entry name" value="COP9 SIGNALOSOME COMPLEX SUBUNIT 1"/>
    <property type="match status" value="1"/>
</dbReference>
<keyword evidence="3" id="KW-0963">Cytoplasm</keyword>
<feature type="compositionally biased region" description="Low complexity" evidence="7">
    <location>
        <begin position="224"/>
        <end position="244"/>
    </location>
</feature>
<comment type="caution">
    <text evidence="9">The sequence shown here is derived from an EMBL/GenBank/DDBJ whole genome shotgun (WGS) entry which is preliminary data.</text>
</comment>
<feature type="region of interest" description="Disordered" evidence="7">
    <location>
        <begin position="519"/>
        <end position="545"/>
    </location>
</feature>
<dbReference type="PANTHER" id="PTHR14145">
    <property type="entry name" value="26S PROTESOME SUBUNIT 6"/>
    <property type="match status" value="1"/>
</dbReference>
<keyword evidence="10" id="KW-1185">Reference proteome</keyword>
<dbReference type="Proteomes" id="UP001356427">
    <property type="component" value="Unassembled WGS sequence"/>
</dbReference>
<evidence type="ECO:0000313" key="10">
    <source>
        <dbReference type="Proteomes" id="UP001356427"/>
    </source>
</evidence>
<dbReference type="InterPro" id="IPR019585">
    <property type="entry name" value="Rpn7/CSN1"/>
</dbReference>
<keyword evidence="5" id="KW-0238">DNA-binding</keyword>
<sequence length="545" mass="60305">MADHAFPISRTVVKALVVAIIKESGRSTIVNLERGLSDNWWSRFRARHPELSARVPNTLNRARVHGATPATIKGFFDVYEPIFVSHGLEHKPHLIFNCDETGFADKPKSREKVLCQKGRKRIYQQQQHNTMERITVHYCTVFSMNAAHLGLVQGDLVIGKKHFSGMLREAYPQAVTKKNIMAVFKKAGIFPLNREAFYSSQQVKLLPTTPNLKAATSEATAGNPDPRAAEAPTTPATPTTPAATQSLVPGGCCPTCGQRVPPTNPLVAAGLVSPDLTNVLVPPVFQTFNRQKVKRRLLPPPASSQATKKEMPLPVQVFNFQVSSVSELEVAAEQAQDSERDREKSRASSSASEPPCPSHSSRPNLLLPFTAGDYVLSSSLSACSLLPEGAVEPMQIDADPQEDQQNAPDINYVVENPTLDLEQFASSYSGLMRIERLQFIAEHCPQLRAEALKMALSFVQRTFNVDVYEEIHRRLTDATRDVDQRGHTFQKSVHMGKEFQRRAKAMILRAAVLRNQIHVKSPPREGSQGELTTANSQTTRMSSTM</sequence>
<evidence type="ECO:0000256" key="2">
    <source>
        <dbReference type="ARBA" id="ARBA00004496"/>
    </source>
</evidence>
<gene>
    <name evidence="9" type="ORF">J4Q44_G00181530</name>
</gene>
<dbReference type="EMBL" id="JAGTTL010000015">
    <property type="protein sequence ID" value="KAK6312489.1"/>
    <property type="molecule type" value="Genomic_DNA"/>
</dbReference>
<reference evidence="9 10" key="1">
    <citation type="submission" date="2021-04" db="EMBL/GenBank/DDBJ databases">
        <authorList>
            <person name="De Guttry C."/>
            <person name="Zahm M."/>
            <person name="Klopp C."/>
            <person name="Cabau C."/>
            <person name="Louis A."/>
            <person name="Berthelot C."/>
            <person name="Parey E."/>
            <person name="Roest Crollius H."/>
            <person name="Montfort J."/>
            <person name="Robinson-Rechavi M."/>
            <person name="Bucao C."/>
            <person name="Bouchez O."/>
            <person name="Gislard M."/>
            <person name="Lluch J."/>
            <person name="Milhes M."/>
            <person name="Lampietro C."/>
            <person name="Lopez Roques C."/>
            <person name="Donnadieu C."/>
            <person name="Braasch I."/>
            <person name="Desvignes T."/>
            <person name="Postlethwait J."/>
            <person name="Bobe J."/>
            <person name="Wedekind C."/>
            <person name="Guiguen Y."/>
        </authorList>
    </citation>
    <scope>NUCLEOTIDE SEQUENCE [LARGE SCALE GENOMIC DNA]</scope>
    <source>
        <strain evidence="9">Cs_M1</strain>
        <tissue evidence="9">Blood</tissue>
    </source>
</reference>
<feature type="compositionally biased region" description="Basic and acidic residues" evidence="7">
    <location>
        <begin position="337"/>
        <end position="346"/>
    </location>
</feature>
<feature type="region of interest" description="Disordered" evidence="7">
    <location>
        <begin position="331"/>
        <end position="363"/>
    </location>
</feature>
<evidence type="ECO:0000256" key="6">
    <source>
        <dbReference type="ARBA" id="ARBA00023242"/>
    </source>
</evidence>
<evidence type="ECO:0000313" key="9">
    <source>
        <dbReference type="EMBL" id="KAK6312489.1"/>
    </source>
</evidence>
<feature type="compositionally biased region" description="Polar residues" evidence="7">
    <location>
        <begin position="529"/>
        <end position="545"/>
    </location>
</feature>
<evidence type="ECO:0000256" key="1">
    <source>
        <dbReference type="ARBA" id="ARBA00004123"/>
    </source>
</evidence>
<dbReference type="AlphaFoldDB" id="A0AAN8LMQ4"/>
<dbReference type="PROSITE" id="PS51253">
    <property type="entry name" value="HTH_CENPB"/>
    <property type="match status" value="1"/>
</dbReference>